<evidence type="ECO:0000256" key="7">
    <source>
        <dbReference type="ARBA" id="ARBA00022903"/>
    </source>
</evidence>
<feature type="transmembrane region" description="Helical" evidence="11">
    <location>
        <begin position="78"/>
        <end position="95"/>
    </location>
</feature>
<evidence type="ECO:0000256" key="6">
    <source>
        <dbReference type="ARBA" id="ARBA00022692"/>
    </source>
</evidence>
<evidence type="ECO:0000256" key="2">
    <source>
        <dbReference type="ARBA" id="ARBA00007783"/>
    </source>
</evidence>
<dbReference type="InterPro" id="IPR000412">
    <property type="entry name" value="ABC_2_transport"/>
</dbReference>
<accession>A0ABV8XE64</accession>
<dbReference type="PANTHER" id="PTHR30413:SF10">
    <property type="entry name" value="CAPSULE POLYSACCHARIDE EXPORT INNER-MEMBRANE PROTEIN CTRC"/>
    <property type="match status" value="1"/>
</dbReference>
<feature type="transmembrane region" description="Helical" evidence="11">
    <location>
        <begin position="159"/>
        <end position="182"/>
    </location>
</feature>
<sequence>MNPHSPNSASPVHLARVVWRNKYLIQKMIWRDIAGRYRGSLMGLMWSFLHPLLMLFVYTFVFSVVFKAKWDVGTGESRTVFAIVLFVGLLIHGLLGEVLNRSPNTVISQVNYVKKVVFPLELLPIITLGSALFHLLISVLVLILAMLALSVELHATMLLFPLVLLPMIPLALGCSWGLAALGVYVRDIGQLMGIITTVLLFLSPIFFPIDTLPPAYHPLIMANPLTLIIGESRAVLLWGQAPDWSALGLYLVGATLFCWAGFVAFQKMRKGFADVL</sequence>
<keyword evidence="8 11" id="KW-1133">Transmembrane helix</keyword>
<evidence type="ECO:0000256" key="4">
    <source>
        <dbReference type="ARBA" id="ARBA00022475"/>
    </source>
</evidence>
<feature type="transmembrane region" description="Helical" evidence="11">
    <location>
        <begin position="122"/>
        <end position="147"/>
    </location>
</feature>
<dbReference type="Proteomes" id="UP001596015">
    <property type="component" value="Unassembled WGS sequence"/>
</dbReference>
<evidence type="ECO:0000256" key="11">
    <source>
        <dbReference type="RuleBase" id="RU361157"/>
    </source>
</evidence>
<name>A0ABV8XE64_9GAMM</name>
<dbReference type="PROSITE" id="PS51012">
    <property type="entry name" value="ABC_TM2"/>
    <property type="match status" value="1"/>
</dbReference>
<dbReference type="InterPro" id="IPR047817">
    <property type="entry name" value="ABC2_TM_bact-type"/>
</dbReference>
<keyword evidence="14" id="KW-1185">Reference proteome</keyword>
<feature type="transmembrane region" description="Helical" evidence="11">
    <location>
        <begin position="188"/>
        <end position="207"/>
    </location>
</feature>
<evidence type="ECO:0000259" key="12">
    <source>
        <dbReference type="PROSITE" id="PS51012"/>
    </source>
</evidence>
<dbReference type="PANTHER" id="PTHR30413">
    <property type="entry name" value="INNER MEMBRANE TRANSPORT PERMEASE"/>
    <property type="match status" value="1"/>
</dbReference>
<dbReference type="EMBL" id="JBHSEO010000020">
    <property type="protein sequence ID" value="MFC4415839.1"/>
    <property type="molecule type" value="Genomic_DNA"/>
</dbReference>
<dbReference type="Pfam" id="PF01061">
    <property type="entry name" value="ABC2_membrane"/>
    <property type="match status" value="1"/>
</dbReference>
<comment type="caution">
    <text evidence="13">The sequence shown here is derived from an EMBL/GenBank/DDBJ whole genome shotgun (WGS) entry which is preliminary data.</text>
</comment>
<evidence type="ECO:0000256" key="10">
    <source>
        <dbReference type="ARBA" id="ARBA00023136"/>
    </source>
</evidence>
<dbReference type="PIRSF" id="PIRSF006648">
    <property type="entry name" value="DrrB"/>
    <property type="match status" value="1"/>
</dbReference>
<evidence type="ECO:0000256" key="3">
    <source>
        <dbReference type="ARBA" id="ARBA00022448"/>
    </source>
</evidence>
<evidence type="ECO:0000256" key="8">
    <source>
        <dbReference type="ARBA" id="ARBA00022989"/>
    </source>
</evidence>
<keyword evidence="5" id="KW-0762">Sugar transport</keyword>
<comment type="subcellular location">
    <subcellularLocation>
        <location evidence="11">Cell inner membrane</location>
        <topology evidence="11">Multi-pass membrane protein</topology>
    </subcellularLocation>
    <subcellularLocation>
        <location evidence="1">Cell membrane</location>
        <topology evidence="1">Multi-pass membrane protein</topology>
    </subcellularLocation>
</comment>
<feature type="transmembrane region" description="Helical" evidence="11">
    <location>
        <begin position="44"/>
        <end position="66"/>
    </location>
</feature>
<evidence type="ECO:0000256" key="1">
    <source>
        <dbReference type="ARBA" id="ARBA00004651"/>
    </source>
</evidence>
<protein>
    <recommendedName>
        <fullName evidence="11">Transport permease protein</fullName>
    </recommendedName>
</protein>
<feature type="domain" description="ABC transmembrane type-2" evidence="12">
    <location>
        <begin position="42"/>
        <end position="268"/>
    </location>
</feature>
<proteinExistence type="inferred from homology"/>
<evidence type="ECO:0000313" key="14">
    <source>
        <dbReference type="Proteomes" id="UP001596015"/>
    </source>
</evidence>
<dbReference type="InterPro" id="IPR013525">
    <property type="entry name" value="ABC2_TM"/>
</dbReference>
<gene>
    <name evidence="13" type="ORF">ACFO0E_05360</name>
</gene>
<organism evidence="13 14">
    <name type="scientific">Chromohalobacter beijerinckii</name>
    <dbReference type="NCBI Taxonomy" id="86179"/>
    <lineage>
        <taxon>Bacteria</taxon>
        <taxon>Pseudomonadati</taxon>
        <taxon>Pseudomonadota</taxon>
        <taxon>Gammaproteobacteria</taxon>
        <taxon>Oceanospirillales</taxon>
        <taxon>Halomonadaceae</taxon>
        <taxon>Chromohalobacter</taxon>
    </lineage>
</organism>
<keyword evidence="9" id="KW-0625">Polysaccharide transport</keyword>
<reference evidence="14" key="1">
    <citation type="journal article" date="2019" name="Int. J. Syst. Evol. Microbiol.">
        <title>The Global Catalogue of Microorganisms (GCM) 10K type strain sequencing project: providing services to taxonomists for standard genome sequencing and annotation.</title>
        <authorList>
            <consortium name="The Broad Institute Genomics Platform"/>
            <consortium name="The Broad Institute Genome Sequencing Center for Infectious Disease"/>
            <person name="Wu L."/>
            <person name="Ma J."/>
        </authorList>
    </citation>
    <scope>NUCLEOTIDE SEQUENCE [LARGE SCALE GENOMIC DNA]</scope>
    <source>
        <strain evidence="14">CCUG 49679</strain>
    </source>
</reference>
<comment type="similarity">
    <text evidence="2 11">Belongs to the ABC-2 integral membrane protein family.</text>
</comment>
<dbReference type="PRINTS" id="PR00164">
    <property type="entry name" value="ABC2TRNSPORT"/>
</dbReference>
<keyword evidence="3 11" id="KW-0813">Transport</keyword>
<evidence type="ECO:0000256" key="5">
    <source>
        <dbReference type="ARBA" id="ARBA00022597"/>
    </source>
</evidence>
<dbReference type="RefSeq" id="WP_281504093.1">
    <property type="nucleotide sequence ID" value="NZ_JAKGAK010000005.1"/>
</dbReference>
<feature type="transmembrane region" description="Helical" evidence="11">
    <location>
        <begin position="244"/>
        <end position="265"/>
    </location>
</feature>
<evidence type="ECO:0000256" key="9">
    <source>
        <dbReference type="ARBA" id="ARBA00023047"/>
    </source>
</evidence>
<keyword evidence="4 11" id="KW-1003">Cell membrane</keyword>
<keyword evidence="10 11" id="KW-0472">Membrane</keyword>
<keyword evidence="6 11" id="KW-0812">Transmembrane</keyword>
<keyword evidence="7" id="KW-0972">Capsule biogenesis/degradation</keyword>
<evidence type="ECO:0000313" key="13">
    <source>
        <dbReference type="EMBL" id="MFC4415839.1"/>
    </source>
</evidence>